<sequence>MRVNGLKVLALWDTGSTSMAMSPNCADISKAIIFNLTSPMTLQLGTIGSRSKINFGTNSKVEMPGYMGPEYFDIVNINRYKVLIGTLFMHHHNVILDFNKKCIQVNRHDIPAIVIMGEGMGKDMNRY</sequence>
<proteinExistence type="predicted"/>
<evidence type="ECO:0000313" key="1">
    <source>
        <dbReference type="EMBL" id="KAK0445056.1"/>
    </source>
</evidence>
<gene>
    <name evidence="1" type="ORF">EV420DRAFT_1277131</name>
</gene>
<dbReference type="SUPFAM" id="SSF50630">
    <property type="entry name" value="Acid proteases"/>
    <property type="match status" value="1"/>
</dbReference>
<protein>
    <submittedName>
        <fullName evidence="1">Uncharacterized protein</fullName>
    </submittedName>
</protein>
<dbReference type="GeneID" id="85351555"/>
<evidence type="ECO:0000313" key="2">
    <source>
        <dbReference type="Proteomes" id="UP001175211"/>
    </source>
</evidence>
<accession>A0AA39JLP3</accession>
<dbReference type="CDD" id="cd00303">
    <property type="entry name" value="retropepsin_like"/>
    <property type="match status" value="1"/>
</dbReference>
<keyword evidence="2" id="KW-1185">Reference proteome</keyword>
<organism evidence="1 2">
    <name type="scientific">Armillaria tabescens</name>
    <name type="common">Ringless honey mushroom</name>
    <name type="synonym">Agaricus tabescens</name>
    <dbReference type="NCBI Taxonomy" id="1929756"/>
    <lineage>
        <taxon>Eukaryota</taxon>
        <taxon>Fungi</taxon>
        <taxon>Dikarya</taxon>
        <taxon>Basidiomycota</taxon>
        <taxon>Agaricomycotina</taxon>
        <taxon>Agaricomycetes</taxon>
        <taxon>Agaricomycetidae</taxon>
        <taxon>Agaricales</taxon>
        <taxon>Marasmiineae</taxon>
        <taxon>Physalacriaceae</taxon>
        <taxon>Desarmillaria</taxon>
    </lineage>
</organism>
<dbReference type="InterPro" id="IPR021109">
    <property type="entry name" value="Peptidase_aspartic_dom_sf"/>
</dbReference>
<dbReference type="RefSeq" id="XP_060325403.1">
    <property type="nucleotide sequence ID" value="XM_060468007.1"/>
</dbReference>
<dbReference type="EMBL" id="JAUEPS010000051">
    <property type="protein sequence ID" value="KAK0445056.1"/>
    <property type="molecule type" value="Genomic_DNA"/>
</dbReference>
<dbReference type="Gene3D" id="2.40.70.10">
    <property type="entry name" value="Acid Proteases"/>
    <property type="match status" value="1"/>
</dbReference>
<dbReference type="Proteomes" id="UP001175211">
    <property type="component" value="Unassembled WGS sequence"/>
</dbReference>
<reference evidence="1" key="1">
    <citation type="submission" date="2023-06" db="EMBL/GenBank/DDBJ databases">
        <authorList>
            <consortium name="Lawrence Berkeley National Laboratory"/>
            <person name="Ahrendt S."/>
            <person name="Sahu N."/>
            <person name="Indic B."/>
            <person name="Wong-Bajracharya J."/>
            <person name="Merenyi Z."/>
            <person name="Ke H.-M."/>
            <person name="Monk M."/>
            <person name="Kocsube S."/>
            <person name="Drula E."/>
            <person name="Lipzen A."/>
            <person name="Balint B."/>
            <person name="Henrissat B."/>
            <person name="Andreopoulos B."/>
            <person name="Martin F.M."/>
            <person name="Harder C.B."/>
            <person name="Rigling D."/>
            <person name="Ford K.L."/>
            <person name="Foster G.D."/>
            <person name="Pangilinan J."/>
            <person name="Papanicolaou A."/>
            <person name="Barry K."/>
            <person name="LaButti K."/>
            <person name="Viragh M."/>
            <person name="Koriabine M."/>
            <person name="Yan M."/>
            <person name="Riley R."/>
            <person name="Champramary S."/>
            <person name="Plett K.L."/>
            <person name="Tsai I.J."/>
            <person name="Slot J."/>
            <person name="Sipos G."/>
            <person name="Plett J."/>
            <person name="Nagy L.G."/>
            <person name="Grigoriev I.V."/>
        </authorList>
    </citation>
    <scope>NUCLEOTIDE SEQUENCE</scope>
    <source>
        <strain evidence="1">CCBAS 213</strain>
    </source>
</reference>
<name>A0AA39JLP3_ARMTA</name>
<comment type="caution">
    <text evidence="1">The sequence shown here is derived from an EMBL/GenBank/DDBJ whole genome shotgun (WGS) entry which is preliminary data.</text>
</comment>
<dbReference type="AlphaFoldDB" id="A0AA39JLP3"/>